<reference evidence="4 5" key="1">
    <citation type="submission" date="2018-09" db="EMBL/GenBank/DDBJ databases">
        <title>Roseovarius spongiae sp. nov., isolated from a marine sponge.</title>
        <authorList>
            <person name="Zhuang L."/>
            <person name="Luo L."/>
        </authorList>
    </citation>
    <scope>NUCLEOTIDE SEQUENCE [LARGE SCALE GENOMIC DNA]</scope>
    <source>
        <strain evidence="4 5">HN-E21</strain>
    </source>
</reference>
<dbReference type="InterPro" id="IPR005702">
    <property type="entry name" value="Wzc-like_C"/>
</dbReference>
<evidence type="ECO:0000313" key="5">
    <source>
        <dbReference type="Proteomes" id="UP000281128"/>
    </source>
</evidence>
<dbReference type="CDD" id="cd05387">
    <property type="entry name" value="BY-kinase"/>
    <property type="match status" value="1"/>
</dbReference>
<dbReference type="PANTHER" id="PTHR32309">
    <property type="entry name" value="TYROSINE-PROTEIN KINASE"/>
    <property type="match status" value="1"/>
</dbReference>
<dbReference type="EMBL" id="RAPE01000002">
    <property type="protein sequence ID" value="RKF15365.1"/>
    <property type="molecule type" value="Genomic_DNA"/>
</dbReference>
<dbReference type="AlphaFoldDB" id="A0A3A8BA33"/>
<sequence length="330" mass="35851">MTQVQKVKDMGESDRTARTDAGSGRADADAERDARTVAMDMRDLPFDLELTRRVNGQFMPAKWGMRDPSLGIADARPPGGALPHQPRMNALAPYDPGSWESLERIPLGLGATSALNAQMALSGGDRRVLRVIDDLRTQLLQTLQGEVWNRIAITAPTSGCGTTFTATNLALSISRIPDFRTVLMDLNQRRPGVAQALGLRGPGDMHRYLAGQVATRDHILRCSDTLAVGLNRARPVNPAEILQSKRSGAVLDDMIGALLPDVVLYDLPPMLEHDDLQAFLPQVDGVLLVADATRTLGAQIKECERRLEGRTQLLGVLLNRARDPSTRAAA</sequence>
<evidence type="ECO:0000313" key="4">
    <source>
        <dbReference type="EMBL" id="RKF15365.1"/>
    </source>
</evidence>
<dbReference type="Proteomes" id="UP000281128">
    <property type="component" value="Unassembled WGS sequence"/>
</dbReference>
<proteinExistence type="predicted"/>
<evidence type="ECO:0000256" key="3">
    <source>
        <dbReference type="SAM" id="MobiDB-lite"/>
    </source>
</evidence>
<dbReference type="GO" id="GO:0004713">
    <property type="term" value="F:protein tyrosine kinase activity"/>
    <property type="evidence" value="ECO:0007669"/>
    <property type="project" value="TreeGrafter"/>
</dbReference>
<keyword evidence="1" id="KW-0547">Nucleotide-binding</keyword>
<feature type="region of interest" description="Disordered" evidence="3">
    <location>
        <begin position="1"/>
        <end position="33"/>
    </location>
</feature>
<dbReference type="SUPFAM" id="SSF52540">
    <property type="entry name" value="P-loop containing nucleoside triphosphate hydrolases"/>
    <property type="match status" value="1"/>
</dbReference>
<keyword evidence="5" id="KW-1185">Reference proteome</keyword>
<keyword evidence="2" id="KW-0067">ATP-binding</keyword>
<dbReference type="OrthoDB" id="9775724at2"/>
<dbReference type="InterPro" id="IPR050445">
    <property type="entry name" value="Bact_polysacc_biosynth/exp"/>
</dbReference>
<organism evidence="4 5">
    <name type="scientific">Roseovarius spongiae</name>
    <dbReference type="NCBI Taxonomy" id="2320272"/>
    <lineage>
        <taxon>Bacteria</taxon>
        <taxon>Pseudomonadati</taxon>
        <taxon>Pseudomonadota</taxon>
        <taxon>Alphaproteobacteria</taxon>
        <taxon>Rhodobacterales</taxon>
        <taxon>Roseobacteraceae</taxon>
        <taxon>Roseovarius</taxon>
    </lineage>
</organism>
<dbReference type="Gene3D" id="3.40.50.300">
    <property type="entry name" value="P-loop containing nucleotide triphosphate hydrolases"/>
    <property type="match status" value="1"/>
</dbReference>
<dbReference type="InterPro" id="IPR027417">
    <property type="entry name" value="P-loop_NTPase"/>
</dbReference>
<evidence type="ECO:0000256" key="2">
    <source>
        <dbReference type="ARBA" id="ARBA00022840"/>
    </source>
</evidence>
<accession>A0A3A8BA33</accession>
<gene>
    <name evidence="4" type="ORF">D6850_11150</name>
</gene>
<protein>
    <submittedName>
        <fullName evidence="4">Exopolysaccharide biosynthesis protein</fullName>
    </submittedName>
</protein>
<feature type="compositionally biased region" description="Basic and acidic residues" evidence="3">
    <location>
        <begin position="1"/>
        <end position="18"/>
    </location>
</feature>
<dbReference type="GO" id="GO:0005886">
    <property type="term" value="C:plasma membrane"/>
    <property type="evidence" value="ECO:0007669"/>
    <property type="project" value="TreeGrafter"/>
</dbReference>
<dbReference type="RefSeq" id="WP_121166753.1">
    <property type="nucleotide sequence ID" value="NZ_RAPE01000002.1"/>
</dbReference>
<dbReference type="PANTHER" id="PTHR32309:SF13">
    <property type="entry name" value="FERRIC ENTEROBACTIN TRANSPORT PROTEIN FEPE"/>
    <property type="match status" value="1"/>
</dbReference>
<name>A0A3A8BA33_9RHOB</name>
<comment type="caution">
    <text evidence="4">The sequence shown here is derived from an EMBL/GenBank/DDBJ whole genome shotgun (WGS) entry which is preliminary data.</text>
</comment>
<evidence type="ECO:0000256" key="1">
    <source>
        <dbReference type="ARBA" id="ARBA00022741"/>
    </source>
</evidence>